<dbReference type="RefSeq" id="WP_162445830.1">
    <property type="nucleotide sequence ID" value="NZ_CP048222.1"/>
</dbReference>
<name>A0A6C0GP79_9BACT</name>
<evidence type="ECO:0000313" key="2">
    <source>
        <dbReference type="EMBL" id="QHT69846.1"/>
    </source>
</evidence>
<accession>A0A6C0GP79</accession>
<dbReference type="Pfam" id="PF14903">
    <property type="entry name" value="WG_beta_rep"/>
    <property type="match status" value="4"/>
</dbReference>
<proteinExistence type="predicted"/>
<keyword evidence="1" id="KW-0732">Signal</keyword>
<dbReference type="PANTHER" id="PTHR37841">
    <property type="entry name" value="GLR2918 PROTEIN"/>
    <property type="match status" value="1"/>
</dbReference>
<keyword evidence="3" id="KW-1185">Reference proteome</keyword>
<dbReference type="InterPro" id="IPR032774">
    <property type="entry name" value="WG_beta_rep"/>
</dbReference>
<sequence>MYRICYFIFLLCTFSSLAQNNSTLIPFQHSDGSYGYKDESGSIVIEPQYESAKAFRGAYAGAKANGSWGLVTSRGKWAIPAKYEDIGWTVEKEAVPAVSGEVTGYKQQGKWGLISVRNKVITPPTYEMLAYFSPDYIKAGKIVTQFQQTDTLFGLIDTKGNEIIPIVYHSLAVMPQAGIILAGINRIYNADNSSVQAYGLLSTSHQVLLPLEYANISQGKPGTVEVTSFPAFHWTDAKGQIKSKVAADSLYEISQHIFAFTWQGKTGIYTAPTSTIRSSFDQVFPSTQGYVLYRSKNKYGALTRNGDTLQTYLPARYDSLVILSGQYIKAGIRQQDNWEWELVSANAANAQPIKSKAYHFIDAINDSSYIRVRKDKLYGFINSSDEQSIPLQFDSLGNFIDSVCVAVQNGKAGILKKDGSWYLPPTAERYQISTFGYFIRQEKGRWDVLDKAGKKQYTSPIPLNFVDDGSIAFRQKGKVGRLNPGGVLCVPAVYDSVSVMSGEGTFWAFEKSNIFLYDREGTMLVKEPKKIEQLKYVPHQYSLVRTGGRYGYVDERGRLRISNRYDGGQPFAEGLAAVRLSGKWGFVNNADKIAIQPYYEEVTPFQGGFSIAKKGKKWGLLDKNGKETAGFTYDRIIRDTTGVFITEKGGKQGLLGKNGVESIYVKYEKLTPLPDGNVRMEVQGKYGLLTSKGIVLLPATYDGILYNRYSQTYLLLHKPISFELTIQQILSGELARQK</sequence>
<evidence type="ECO:0000256" key="1">
    <source>
        <dbReference type="SAM" id="SignalP"/>
    </source>
</evidence>
<protein>
    <submittedName>
        <fullName evidence="2">WG repeat-containing protein</fullName>
    </submittedName>
</protein>
<evidence type="ECO:0000313" key="3">
    <source>
        <dbReference type="Proteomes" id="UP000480178"/>
    </source>
</evidence>
<dbReference type="AlphaFoldDB" id="A0A6C0GP79"/>
<feature type="chain" id="PRO_5025515018" evidence="1">
    <location>
        <begin position="19"/>
        <end position="738"/>
    </location>
</feature>
<dbReference type="PANTHER" id="PTHR37841:SF1">
    <property type="entry name" value="DUF3298 DOMAIN-CONTAINING PROTEIN"/>
    <property type="match status" value="1"/>
</dbReference>
<feature type="signal peptide" evidence="1">
    <location>
        <begin position="1"/>
        <end position="18"/>
    </location>
</feature>
<organism evidence="2 3">
    <name type="scientific">Rhodocytophaga rosea</name>
    <dbReference type="NCBI Taxonomy" id="2704465"/>
    <lineage>
        <taxon>Bacteria</taxon>
        <taxon>Pseudomonadati</taxon>
        <taxon>Bacteroidota</taxon>
        <taxon>Cytophagia</taxon>
        <taxon>Cytophagales</taxon>
        <taxon>Rhodocytophagaceae</taxon>
        <taxon>Rhodocytophaga</taxon>
    </lineage>
</organism>
<reference evidence="2 3" key="1">
    <citation type="submission" date="2020-01" db="EMBL/GenBank/DDBJ databases">
        <authorList>
            <person name="Kim M.K."/>
        </authorList>
    </citation>
    <scope>NUCLEOTIDE SEQUENCE [LARGE SCALE GENOMIC DNA]</scope>
    <source>
        <strain evidence="2 3">172606-1</strain>
    </source>
</reference>
<dbReference type="EMBL" id="CP048222">
    <property type="protein sequence ID" value="QHT69846.1"/>
    <property type="molecule type" value="Genomic_DNA"/>
</dbReference>
<gene>
    <name evidence="2" type="ORF">GXP67_25965</name>
</gene>
<dbReference type="KEGG" id="rhoz:GXP67_25965"/>
<dbReference type="SUPFAM" id="SSF69360">
    <property type="entry name" value="Cell wall binding repeat"/>
    <property type="match status" value="2"/>
</dbReference>
<dbReference type="Proteomes" id="UP000480178">
    <property type="component" value="Chromosome"/>
</dbReference>